<gene>
    <name evidence="2" type="ORF">JRQ81_014935</name>
</gene>
<name>A0A9Q0XZL5_9SAUR</name>
<feature type="region of interest" description="Disordered" evidence="1">
    <location>
        <begin position="1"/>
        <end position="46"/>
    </location>
</feature>
<feature type="compositionally biased region" description="Basic residues" evidence="1">
    <location>
        <begin position="1"/>
        <end position="18"/>
    </location>
</feature>
<evidence type="ECO:0000313" key="2">
    <source>
        <dbReference type="EMBL" id="KAJ7332755.1"/>
    </source>
</evidence>
<dbReference type="EMBL" id="JAPFRF010000005">
    <property type="protein sequence ID" value="KAJ7332755.1"/>
    <property type="molecule type" value="Genomic_DNA"/>
</dbReference>
<evidence type="ECO:0000313" key="3">
    <source>
        <dbReference type="Proteomes" id="UP001142489"/>
    </source>
</evidence>
<accession>A0A9Q0XZL5</accession>
<organism evidence="2 3">
    <name type="scientific">Phrynocephalus forsythii</name>
    <dbReference type="NCBI Taxonomy" id="171643"/>
    <lineage>
        <taxon>Eukaryota</taxon>
        <taxon>Metazoa</taxon>
        <taxon>Chordata</taxon>
        <taxon>Craniata</taxon>
        <taxon>Vertebrata</taxon>
        <taxon>Euteleostomi</taxon>
        <taxon>Lepidosauria</taxon>
        <taxon>Squamata</taxon>
        <taxon>Bifurcata</taxon>
        <taxon>Unidentata</taxon>
        <taxon>Episquamata</taxon>
        <taxon>Toxicofera</taxon>
        <taxon>Iguania</taxon>
        <taxon>Acrodonta</taxon>
        <taxon>Agamidae</taxon>
        <taxon>Agaminae</taxon>
        <taxon>Phrynocephalus</taxon>
    </lineage>
</organism>
<keyword evidence="3" id="KW-1185">Reference proteome</keyword>
<reference evidence="2" key="1">
    <citation type="journal article" date="2023" name="DNA Res.">
        <title>Chromosome-level genome assembly of Phrynocephalus forsythii using third-generation DNA sequencing and Hi-C analysis.</title>
        <authorList>
            <person name="Qi Y."/>
            <person name="Zhao W."/>
            <person name="Zhao Y."/>
            <person name="Niu C."/>
            <person name="Cao S."/>
            <person name="Zhang Y."/>
        </authorList>
    </citation>
    <scope>NUCLEOTIDE SEQUENCE</scope>
    <source>
        <tissue evidence="2">Muscle</tissue>
    </source>
</reference>
<evidence type="ECO:0000256" key="1">
    <source>
        <dbReference type="SAM" id="MobiDB-lite"/>
    </source>
</evidence>
<comment type="caution">
    <text evidence="2">The sequence shown here is derived from an EMBL/GenBank/DDBJ whole genome shotgun (WGS) entry which is preliminary data.</text>
</comment>
<proteinExistence type="predicted"/>
<protein>
    <submittedName>
        <fullName evidence="2">Uncharacterized protein</fullName>
    </submittedName>
</protein>
<dbReference type="Proteomes" id="UP001142489">
    <property type="component" value="Unassembled WGS sequence"/>
</dbReference>
<dbReference type="AlphaFoldDB" id="A0A9Q0XZL5"/>
<feature type="region of interest" description="Disordered" evidence="1">
    <location>
        <begin position="92"/>
        <end position="145"/>
    </location>
</feature>
<sequence length="145" mass="15960">MKSRNAFRPRAVGGRRRPASPLGTWEIRNASGGHQSNGGERSRSRIPNIGFIADCGFGRKIKTPSSLFALLSGHGQYSQKEASRSENRCILFDPHRDPESNQIEAGSPRKRDSPREPSDVEKRLAMVGRGGPPPPRLPHIQIRSG</sequence>
<feature type="compositionally biased region" description="Basic and acidic residues" evidence="1">
    <location>
        <begin position="107"/>
        <end position="124"/>
    </location>
</feature>